<evidence type="ECO:0000313" key="1">
    <source>
        <dbReference type="EMBL" id="SEG38946.1"/>
    </source>
</evidence>
<name>A0A1H5ZU33_9FLAO</name>
<protein>
    <submittedName>
        <fullName evidence="1">Uncharacterized protein</fullName>
    </submittedName>
</protein>
<reference evidence="2" key="1">
    <citation type="submission" date="2016-10" db="EMBL/GenBank/DDBJ databases">
        <authorList>
            <person name="Varghese N."/>
            <person name="Submissions S."/>
        </authorList>
    </citation>
    <scope>NUCLEOTIDE SEQUENCE [LARGE SCALE GENOMIC DNA]</scope>
    <source>
        <strain evidence="2">DSM 21580</strain>
    </source>
</reference>
<proteinExistence type="predicted"/>
<accession>A0A1H5ZU33</accession>
<evidence type="ECO:0000313" key="2">
    <source>
        <dbReference type="Proteomes" id="UP000236738"/>
    </source>
</evidence>
<gene>
    <name evidence="1" type="ORF">SAMN05421847_2164</name>
</gene>
<sequence>MGVLSVCKCAAWCGSSGRMCSRKTLTQNEKKEKLSMKISIKIDPETLFLLHKISNEQCQIIANNIGRKSAKSMRIELFTLLTQRCFSYQLNPNGKKLQVTLKYHLAALLYDLATENNQFSGIYEKNKIEIFKNELHQKLQ</sequence>
<keyword evidence="2" id="KW-1185">Reference proteome</keyword>
<dbReference type="EMBL" id="FNUS01000005">
    <property type="protein sequence ID" value="SEG38946.1"/>
    <property type="molecule type" value="Genomic_DNA"/>
</dbReference>
<dbReference type="Proteomes" id="UP000236738">
    <property type="component" value="Unassembled WGS sequence"/>
</dbReference>
<organism evidence="1 2">
    <name type="scientific">Halpernia humi</name>
    <dbReference type="NCBI Taxonomy" id="493375"/>
    <lineage>
        <taxon>Bacteria</taxon>
        <taxon>Pseudomonadati</taxon>
        <taxon>Bacteroidota</taxon>
        <taxon>Flavobacteriia</taxon>
        <taxon>Flavobacteriales</taxon>
        <taxon>Weeksellaceae</taxon>
        <taxon>Chryseobacterium group</taxon>
        <taxon>Halpernia</taxon>
    </lineage>
</organism>
<dbReference type="AlphaFoldDB" id="A0A1H5ZU33"/>